<dbReference type="Gene3D" id="3.20.20.190">
    <property type="entry name" value="Phosphatidylinositol (PI) phosphodiesterase"/>
    <property type="match status" value="1"/>
</dbReference>
<dbReference type="AlphaFoldDB" id="A0A1Y5T8F9"/>
<name>A0A1Y5T8F9_9RHOB</name>
<dbReference type="PANTHER" id="PTHR46211:SF1">
    <property type="entry name" value="GLYCEROPHOSPHODIESTER PHOSPHODIESTERASE, CYTOPLASMIC"/>
    <property type="match status" value="1"/>
</dbReference>
<protein>
    <submittedName>
        <fullName evidence="3">Glycerophosphoryl diester phosphodiesterase</fullName>
        <ecNumber evidence="3">3.1.4.46</ecNumber>
    </submittedName>
</protein>
<dbReference type="Proteomes" id="UP000193900">
    <property type="component" value="Unassembled WGS sequence"/>
</dbReference>
<evidence type="ECO:0000313" key="3">
    <source>
        <dbReference type="EMBL" id="SLN58029.1"/>
    </source>
</evidence>
<dbReference type="OrthoDB" id="384721at2"/>
<keyword evidence="3" id="KW-0378">Hydrolase</keyword>
<dbReference type="InterPro" id="IPR017946">
    <property type="entry name" value="PLC-like_Pdiesterase_TIM-brl"/>
</dbReference>
<dbReference type="EC" id="3.1.4.46" evidence="3"/>
<dbReference type="InterPro" id="IPR030395">
    <property type="entry name" value="GP_PDE_dom"/>
</dbReference>
<dbReference type="PROSITE" id="PS51704">
    <property type="entry name" value="GP_PDE"/>
    <property type="match status" value="1"/>
</dbReference>
<dbReference type="SUPFAM" id="SSF51695">
    <property type="entry name" value="PLC-like phosphodiesterases"/>
    <property type="match status" value="1"/>
</dbReference>
<feature type="domain" description="GP-PDE" evidence="2">
    <location>
        <begin position="9"/>
        <end position="258"/>
    </location>
</feature>
<accession>A0A1Y5T8F9</accession>
<evidence type="ECO:0000259" key="2">
    <source>
        <dbReference type="PROSITE" id="PS51704"/>
    </source>
</evidence>
<dbReference type="PANTHER" id="PTHR46211">
    <property type="entry name" value="GLYCEROPHOSPHORYL DIESTER PHOSPHODIESTERASE"/>
    <property type="match status" value="1"/>
</dbReference>
<dbReference type="GO" id="GO:0008889">
    <property type="term" value="F:glycerophosphodiester phosphodiesterase activity"/>
    <property type="evidence" value="ECO:0007669"/>
    <property type="project" value="UniProtKB-EC"/>
</dbReference>
<keyword evidence="4" id="KW-1185">Reference proteome</keyword>
<feature type="region of interest" description="Disordered" evidence="1">
    <location>
        <begin position="245"/>
        <end position="271"/>
    </location>
</feature>
<dbReference type="RefSeq" id="WP_085879468.1">
    <property type="nucleotide sequence ID" value="NZ_FWFZ01000013.1"/>
</dbReference>
<proteinExistence type="predicted"/>
<organism evidence="3 4">
    <name type="scientific">Roseisalinus antarcticus</name>
    <dbReference type="NCBI Taxonomy" id="254357"/>
    <lineage>
        <taxon>Bacteria</taxon>
        <taxon>Pseudomonadati</taxon>
        <taxon>Pseudomonadota</taxon>
        <taxon>Alphaproteobacteria</taxon>
        <taxon>Rhodobacterales</taxon>
        <taxon>Roseobacteraceae</taxon>
        <taxon>Roseisalinus</taxon>
    </lineage>
</organism>
<dbReference type="GO" id="GO:0006629">
    <property type="term" value="P:lipid metabolic process"/>
    <property type="evidence" value="ECO:0007669"/>
    <property type="project" value="InterPro"/>
</dbReference>
<evidence type="ECO:0000256" key="1">
    <source>
        <dbReference type="SAM" id="MobiDB-lite"/>
    </source>
</evidence>
<reference evidence="3 4" key="1">
    <citation type="submission" date="2017-03" db="EMBL/GenBank/DDBJ databases">
        <authorList>
            <person name="Afonso C.L."/>
            <person name="Miller P.J."/>
            <person name="Scott M.A."/>
            <person name="Spackman E."/>
            <person name="Goraichik I."/>
            <person name="Dimitrov K.M."/>
            <person name="Suarez D.L."/>
            <person name="Swayne D.E."/>
        </authorList>
    </citation>
    <scope>NUCLEOTIDE SEQUENCE [LARGE SCALE GENOMIC DNA]</scope>
    <source>
        <strain evidence="3 4">CECT 7023</strain>
    </source>
</reference>
<dbReference type="Pfam" id="PF03009">
    <property type="entry name" value="GDPD"/>
    <property type="match status" value="1"/>
</dbReference>
<sequence>MRLDPAFLAGPLAHRALHDITQGRPENSRAAVAAAIAAGYGIEIDVQTSADGVAMVFHDVDLARLTGASGAIAQQTARTLGATRLKRSEEGIPTLAEILAQVAGRVPVLVEIKDQDGAMGPNVGTLEQAVAETLRGYTGPVAVMSFNPHSVAAMARAAPEVPRGLTTCAFRRPSWPTVPERTRHRLREIPDFADVGACFVSHDAQDLGRPRLAELRTRGVAVLCWTIRSPDAEAAARRHADTVTFEGYLPPPGPLGLSGARPLDPDRPRPT</sequence>
<evidence type="ECO:0000313" key="4">
    <source>
        <dbReference type="Proteomes" id="UP000193900"/>
    </source>
</evidence>
<gene>
    <name evidence="3" type="primary">ugpQ_1</name>
    <name evidence="3" type="ORF">ROA7023_02635</name>
</gene>
<dbReference type="EMBL" id="FWFZ01000013">
    <property type="protein sequence ID" value="SLN58029.1"/>
    <property type="molecule type" value="Genomic_DNA"/>
</dbReference>